<reference evidence="5" key="1">
    <citation type="journal article" date="2020" name="mSystems">
        <title>Genome- and Community-Level Interaction Insights into Carbon Utilization and Element Cycling Functions of Hydrothermarchaeota in Hydrothermal Sediment.</title>
        <authorList>
            <person name="Zhou Z."/>
            <person name="Liu Y."/>
            <person name="Xu W."/>
            <person name="Pan J."/>
            <person name="Luo Z.H."/>
            <person name="Li M."/>
        </authorList>
    </citation>
    <scope>NUCLEOTIDE SEQUENCE [LARGE SCALE GENOMIC DNA]</scope>
    <source>
        <strain evidence="5">SpSt-794</strain>
    </source>
</reference>
<evidence type="ECO:0000256" key="1">
    <source>
        <dbReference type="ARBA" id="ARBA00022722"/>
    </source>
</evidence>
<dbReference type="SUPFAM" id="SSF56300">
    <property type="entry name" value="Metallo-dependent phosphatases"/>
    <property type="match status" value="1"/>
</dbReference>
<dbReference type="InterPro" id="IPR050535">
    <property type="entry name" value="DNA_Repair-Maintenance_Comp"/>
</dbReference>
<evidence type="ECO:0000259" key="4">
    <source>
        <dbReference type="Pfam" id="PF00149"/>
    </source>
</evidence>
<evidence type="ECO:0000256" key="3">
    <source>
        <dbReference type="ARBA" id="ARBA00022839"/>
    </source>
</evidence>
<dbReference type="EMBL" id="DTHV01000113">
    <property type="protein sequence ID" value="HGW60495.1"/>
    <property type="molecule type" value="Genomic_DNA"/>
</dbReference>
<dbReference type="Pfam" id="PF00149">
    <property type="entry name" value="Metallophos"/>
    <property type="match status" value="1"/>
</dbReference>
<keyword evidence="3 5" id="KW-0269">Exonuclease</keyword>
<gene>
    <name evidence="5" type="ORF">ENV82_03585</name>
</gene>
<accession>A0A7C4Y0Q1</accession>
<evidence type="ECO:0000313" key="5">
    <source>
        <dbReference type="EMBL" id="HGW60495.1"/>
    </source>
</evidence>
<feature type="domain" description="Calcineurin-like phosphoesterase" evidence="4">
    <location>
        <begin position="3"/>
        <end position="201"/>
    </location>
</feature>
<protein>
    <submittedName>
        <fullName evidence="5">DNA repair exonuclease</fullName>
    </submittedName>
</protein>
<keyword evidence="1" id="KW-0540">Nuclease</keyword>
<dbReference type="PANTHER" id="PTHR30337">
    <property type="entry name" value="COMPONENT OF ATP-DEPENDENT DSDNA EXONUCLEASE"/>
    <property type="match status" value="1"/>
</dbReference>
<comment type="caution">
    <text evidence="5">The sequence shown here is derived from an EMBL/GenBank/DDBJ whole genome shotgun (WGS) entry which is preliminary data.</text>
</comment>
<dbReference type="PANTHER" id="PTHR30337:SF0">
    <property type="entry name" value="NUCLEASE SBCCD SUBUNIT D"/>
    <property type="match status" value="1"/>
</dbReference>
<proteinExistence type="predicted"/>
<keyword evidence="2" id="KW-0378">Hydrolase</keyword>
<name>A0A7C4Y0Q1_9BACT</name>
<organism evidence="5">
    <name type="scientific">Caldisericum exile</name>
    <dbReference type="NCBI Taxonomy" id="693075"/>
    <lineage>
        <taxon>Bacteria</taxon>
        <taxon>Pseudomonadati</taxon>
        <taxon>Caldisericota/Cryosericota group</taxon>
        <taxon>Caldisericota</taxon>
        <taxon>Caldisericia</taxon>
        <taxon>Caldisericales</taxon>
        <taxon>Caldisericaceae</taxon>
        <taxon>Caldisericum</taxon>
    </lineage>
</organism>
<dbReference type="InterPro" id="IPR029052">
    <property type="entry name" value="Metallo-depent_PP-like"/>
</dbReference>
<dbReference type="InterPro" id="IPR004843">
    <property type="entry name" value="Calcineurin-like_PHP"/>
</dbReference>
<dbReference type="GO" id="GO:0004527">
    <property type="term" value="F:exonuclease activity"/>
    <property type="evidence" value="ECO:0007669"/>
    <property type="project" value="UniProtKB-KW"/>
</dbReference>
<sequence length="418" mass="47489">MHKFAHLSDCHIGANKDPVLERLELAAFSKALDICMREQVDFILISGDLFHANIPDLDITNQAVKKMKEVKDNGITIYVIYGSHDYSPNKASIIDILDSAGIIKKIVKGEVINGKLRLDFFKDPKTGAKLTGISGRKIGIEKEYYEILDRDILEKEDGFKIFAFHNAILELKPEFLAEMEAIPLSFLPKGFNYYAGGHIHQHLEASFTDYEKIAFPGTLFAGYSRDFEQSARGIKRGFFIVHFENKVKSVKFYEIPVCNYEYFEYDVTNKNSIQAKKELFEKLSEVNVKDKLVVVKVKGELSGGKTSDISASEIRNLLIENGAIYVIVNRYSLTSKEYTTIKVRDEDIPTIENKLLKENVGLVNVSSDDLKGERGAKLASNLLRLLRQEQKINEYSKDYEERIKKMAIEVLGLEGIFE</sequence>
<dbReference type="AlphaFoldDB" id="A0A7C4Y0Q1"/>
<dbReference type="InterPro" id="IPR041796">
    <property type="entry name" value="Mre11_N"/>
</dbReference>
<evidence type="ECO:0000256" key="2">
    <source>
        <dbReference type="ARBA" id="ARBA00022801"/>
    </source>
</evidence>
<dbReference type="Gene3D" id="3.60.21.10">
    <property type="match status" value="1"/>
</dbReference>
<dbReference type="CDD" id="cd00840">
    <property type="entry name" value="MPP_Mre11_N"/>
    <property type="match status" value="1"/>
</dbReference>